<name>M2Y3N8_9PROT</name>
<dbReference type="Proteomes" id="UP000011744">
    <property type="component" value="Unassembled WGS sequence"/>
</dbReference>
<accession>M2Y3N8</accession>
<protein>
    <submittedName>
        <fullName evidence="1">Uncharacterized protein</fullName>
    </submittedName>
</protein>
<sequence>MVVAISDLIDDDYEYRDDIIRIGRRILFVMNNDECSSFIGRVISDDQMVVETVFPPVNADCEVMFGGFQFEERD</sequence>
<evidence type="ECO:0000313" key="1">
    <source>
        <dbReference type="EMBL" id="EME67696.1"/>
    </source>
</evidence>
<keyword evidence="2" id="KW-1185">Reference proteome</keyword>
<reference evidence="1 2" key="1">
    <citation type="journal article" date="2014" name="Genome Announc.">
        <title>Draft Genome Sequence of Magnetospirillum sp. Strain SO-1, a Freshwater Magnetotactic Bacterium Isolated from the Ol'khovka River, Russia.</title>
        <authorList>
            <person name="Grouzdev D.S."/>
            <person name="Dziuba M.V."/>
            <person name="Sukhacheva M.S."/>
            <person name="Mardanov A.V."/>
            <person name="Beletskiy A.V."/>
            <person name="Kuznetsov B.B."/>
            <person name="Skryabin K.G."/>
        </authorList>
    </citation>
    <scope>NUCLEOTIDE SEQUENCE [LARGE SCALE GENOMIC DNA]</scope>
    <source>
        <strain evidence="1 2">SO-1</strain>
    </source>
</reference>
<evidence type="ECO:0000313" key="2">
    <source>
        <dbReference type="Proteomes" id="UP000011744"/>
    </source>
</evidence>
<proteinExistence type="predicted"/>
<dbReference type="EMBL" id="AONQ01000115">
    <property type="protein sequence ID" value="EME67696.1"/>
    <property type="molecule type" value="Genomic_DNA"/>
</dbReference>
<organism evidence="1 2">
    <name type="scientific">Paramagnetospirillum caucaseum</name>
    <dbReference type="NCBI Taxonomy" id="1244869"/>
    <lineage>
        <taxon>Bacteria</taxon>
        <taxon>Pseudomonadati</taxon>
        <taxon>Pseudomonadota</taxon>
        <taxon>Alphaproteobacteria</taxon>
        <taxon>Rhodospirillales</taxon>
        <taxon>Magnetospirillaceae</taxon>
        <taxon>Paramagnetospirillum</taxon>
    </lineage>
</organism>
<dbReference type="AlphaFoldDB" id="M2Y3N8"/>
<comment type="caution">
    <text evidence="1">The sequence shown here is derived from an EMBL/GenBank/DDBJ whole genome shotgun (WGS) entry which is preliminary data.</text>
</comment>
<gene>
    <name evidence="1" type="ORF">H261_22203</name>
</gene>